<name>A0ABV9BEX5_9ACTN</name>
<gene>
    <name evidence="1" type="ORF">ACFPEN_06505</name>
</gene>
<dbReference type="RefSeq" id="WP_358214287.1">
    <property type="nucleotide sequence ID" value="NZ_JBHSFS010000002.1"/>
</dbReference>
<dbReference type="EMBL" id="JBHSFS010000002">
    <property type="protein sequence ID" value="MFC4512582.1"/>
    <property type="molecule type" value="Genomic_DNA"/>
</dbReference>
<proteinExistence type="predicted"/>
<keyword evidence="2" id="KW-1185">Reference proteome</keyword>
<evidence type="ECO:0000313" key="1">
    <source>
        <dbReference type="EMBL" id="MFC4512582.1"/>
    </source>
</evidence>
<evidence type="ECO:0000313" key="2">
    <source>
        <dbReference type="Proteomes" id="UP001595990"/>
    </source>
</evidence>
<sequence length="108" mass="11390">MSDTLPAPWPTAVICGSTKHMDRLHAAAEALTRLGYAVHMPHLVGVDDKLAAMLADMWRALIAHAAVVVVVPKPDGTLGEATAAEAAYARELGVPVRSLDNVTPRQAT</sequence>
<protein>
    <submittedName>
        <fullName evidence="1">Uncharacterized protein</fullName>
    </submittedName>
</protein>
<accession>A0ABV9BEX5</accession>
<organism evidence="1 2">
    <name type="scientific">Streptomyces ehimensis</name>
    <dbReference type="NCBI Taxonomy" id="68195"/>
    <lineage>
        <taxon>Bacteria</taxon>
        <taxon>Bacillati</taxon>
        <taxon>Actinomycetota</taxon>
        <taxon>Actinomycetes</taxon>
        <taxon>Kitasatosporales</taxon>
        <taxon>Streptomycetaceae</taxon>
        <taxon>Streptomyces</taxon>
    </lineage>
</organism>
<dbReference type="Proteomes" id="UP001595990">
    <property type="component" value="Unassembled WGS sequence"/>
</dbReference>
<comment type="caution">
    <text evidence="1">The sequence shown here is derived from an EMBL/GenBank/DDBJ whole genome shotgun (WGS) entry which is preliminary data.</text>
</comment>
<reference evidence="2" key="1">
    <citation type="journal article" date="2019" name="Int. J. Syst. Evol. Microbiol.">
        <title>The Global Catalogue of Microorganisms (GCM) 10K type strain sequencing project: providing services to taxonomists for standard genome sequencing and annotation.</title>
        <authorList>
            <consortium name="The Broad Institute Genomics Platform"/>
            <consortium name="The Broad Institute Genome Sequencing Center for Infectious Disease"/>
            <person name="Wu L."/>
            <person name="Ma J."/>
        </authorList>
    </citation>
    <scope>NUCLEOTIDE SEQUENCE [LARGE SCALE GENOMIC DNA]</scope>
    <source>
        <strain evidence="2">CECT 8064</strain>
    </source>
</reference>
<dbReference type="SUPFAM" id="SSF52309">
    <property type="entry name" value="N-(deoxy)ribosyltransferase-like"/>
    <property type="match status" value="1"/>
</dbReference>